<feature type="region of interest" description="Disordered" evidence="1">
    <location>
        <begin position="32"/>
        <end position="67"/>
    </location>
</feature>
<gene>
    <name evidence="2" type="ORF">SUBVAR_07051</name>
</gene>
<keyword evidence="3" id="KW-1185">Reference proteome</keyword>
<sequence>MQRRNRRNSKQKSRYGISIAGFLIGFPGTVLQKRGKPRAGKQPGLPAPQPGRKTEKGVTVCGPAMPP</sequence>
<evidence type="ECO:0000313" key="2">
    <source>
        <dbReference type="EMBL" id="EFB74584.1"/>
    </source>
</evidence>
<proteinExistence type="predicted"/>
<dbReference type="STRING" id="411471.SUBVAR_07051"/>
<organism evidence="2 3">
    <name type="scientific">Subdoligranulum variabile DSM 15176</name>
    <dbReference type="NCBI Taxonomy" id="411471"/>
    <lineage>
        <taxon>Bacteria</taxon>
        <taxon>Bacillati</taxon>
        <taxon>Bacillota</taxon>
        <taxon>Clostridia</taxon>
        <taxon>Eubacteriales</taxon>
        <taxon>Oscillospiraceae</taxon>
        <taxon>Subdoligranulum</taxon>
    </lineage>
</organism>
<reference evidence="2" key="1">
    <citation type="submission" date="2009-12" db="EMBL/GenBank/DDBJ databases">
        <authorList>
            <person name="Weinstock G."/>
            <person name="Sodergren E."/>
            <person name="Clifton S."/>
            <person name="Fulton L."/>
            <person name="Fulton B."/>
            <person name="Courtney L."/>
            <person name="Fronick C."/>
            <person name="Harrison M."/>
            <person name="Strong C."/>
            <person name="Farmer C."/>
            <person name="Delahaunty K."/>
            <person name="Markovic C."/>
            <person name="Hall O."/>
            <person name="Minx P."/>
            <person name="Tomlinson C."/>
            <person name="Mitreva M."/>
            <person name="Nelson J."/>
            <person name="Hou S."/>
            <person name="Wollam A."/>
            <person name="Pepin K.H."/>
            <person name="Johnson M."/>
            <person name="Bhonagiri V."/>
            <person name="Nash W.E."/>
            <person name="Warren W."/>
            <person name="Chinwalla A."/>
            <person name="Mardis E.R."/>
            <person name="Wilson R.K."/>
        </authorList>
    </citation>
    <scope>NUCLEOTIDE SEQUENCE [LARGE SCALE GENOMIC DNA]</scope>
    <source>
        <strain evidence="2">DSM 15176</strain>
    </source>
</reference>
<evidence type="ECO:0000256" key="1">
    <source>
        <dbReference type="SAM" id="MobiDB-lite"/>
    </source>
</evidence>
<evidence type="ECO:0000313" key="3">
    <source>
        <dbReference type="Proteomes" id="UP000003438"/>
    </source>
</evidence>
<dbReference type="AlphaFoldDB" id="D1PRP3"/>
<protein>
    <submittedName>
        <fullName evidence="2">Uncharacterized protein</fullName>
    </submittedName>
</protein>
<accession>D1PRP3</accession>
<dbReference type="EMBL" id="ACBY02000064">
    <property type="protein sequence ID" value="EFB74584.1"/>
    <property type="molecule type" value="Genomic_DNA"/>
</dbReference>
<comment type="caution">
    <text evidence="2">The sequence shown here is derived from an EMBL/GenBank/DDBJ whole genome shotgun (WGS) entry which is preliminary data.</text>
</comment>
<dbReference type="HOGENOM" id="CLU_2810851_0_0_9"/>
<dbReference type="Proteomes" id="UP000003438">
    <property type="component" value="Unassembled WGS sequence"/>
</dbReference>
<name>D1PRP3_9FIRM</name>